<dbReference type="InterPro" id="IPR001279">
    <property type="entry name" value="Metallo-B-lactamas"/>
</dbReference>
<comment type="caution">
    <text evidence="4">The sequence shown here is derived from an EMBL/GenBank/DDBJ whole genome shotgun (WGS) entry which is preliminary data.</text>
</comment>
<dbReference type="InterPro" id="IPR029039">
    <property type="entry name" value="Flavoprotein-like_sf"/>
</dbReference>
<dbReference type="SUPFAM" id="SSF56281">
    <property type="entry name" value="Metallo-hydrolase/oxidoreductase"/>
    <property type="match status" value="1"/>
</dbReference>
<proteinExistence type="inferred from homology"/>
<dbReference type="SMART" id="SM00849">
    <property type="entry name" value="Lactamase_B"/>
    <property type="match status" value="1"/>
</dbReference>
<comment type="cofactor">
    <cofactor evidence="1">
        <name>FMN</name>
        <dbReference type="ChEBI" id="CHEBI:58210"/>
    </cofactor>
</comment>
<evidence type="ECO:0000256" key="1">
    <source>
        <dbReference type="ARBA" id="ARBA00001917"/>
    </source>
</evidence>
<dbReference type="InterPro" id="IPR001226">
    <property type="entry name" value="Flavodoxin_CS"/>
</dbReference>
<dbReference type="InterPro" id="IPR008254">
    <property type="entry name" value="Flavodoxin/NO_synth"/>
</dbReference>
<dbReference type="InterPro" id="IPR045761">
    <property type="entry name" value="ODP_dom"/>
</dbReference>
<dbReference type="GO" id="GO:0046872">
    <property type="term" value="F:metal ion binding"/>
    <property type="evidence" value="ECO:0007669"/>
    <property type="project" value="InterPro"/>
</dbReference>
<keyword evidence="5" id="KW-1185">Reference proteome</keyword>
<dbReference type="RefSeq" id="WP_107032835.1">
    <property type="nucleotide sequence ID" value="NZ_CAPEJN010000001.1"/>
</dbReference>
<dbReference type="EMBL" id="PUEC01000023">
    <property type="protein sequence ID" value="PWB01285.1"/>
    <property type="molecule type" value="Genomic_DNA"/>
</dbReference>
<dbReference type="InterPro" id="IPR016440">
    <property type="entry name" value="Rubredoxin-O_OxRdtase"/>
</dbReference>
<dbReference type="Pfam" id="PF00258">
    <property type="entry name" value="Flavodoxin_1"/>
    <property type="match status" value="1"/>
</dbReference>
<evidence type="ECO:0000259" key="3">
    <source>
        <dbReference type="PROSITE" id="PS50902"/>
    </source>
</evidence>
<comment type="similarity">
    <text evidence="2">In the N-terminal section; belongs to the zinc metallo-hydrolase group 3 family.</text>
</comment>
<protein>
    <submittedName>
        <fullName evidence="4">FprA family A-type flavoprotein</fullName>
    </submittedName>
</protein>
<dbReference type="GeneID" id="82526703"/>
<accession>A0A2V1IJR9</accession>
<dbReference type="PIRSF" id="PIRSF005243">
    <property type="entry name" value="ROO"/>
    <property type="match status" value="1"/>
</dbReference>
<name>A0A2V1IJR9_9BACT</name>
<evidence type="ECO:0000256" key="2">
    <source>
        <dbReference type="ARBA" id="ARBA00007121"/>
    </source>
</evidence>
<dbReference type="PANTHER" id="PTHR43717:SF1">
    <property type="entry name" value="ANAEROBIC NITRIC OXIDE REDUCTASE FLAVORUBREDOXIN"/>
    <property type="match status" value="1"/>
</dbReference>
<evidence type="ECO:0000313" key="5">
    <source>
        <dbReference type="Proteomes" id="UP000244905"/>
    </source>
</evidence>
<dbReference type="InterPro" id="IPR036866">
    <property type="entry name" value="RibonucZ/Hydroxyglut_hydro"/>
</dbReference>
<dbReference type="PANTHER" id="PTHR43717">
    <property type="entry name" value="ANAEROBIC NITRIC OXIDE REDUCTASE FLAVORUBREDOXIN"/>
    <property type="match status" value="1"/>
</dbReference>
<dbReference type="GO" id="GO:0010181">
    <property type="term" value="F:FMN binding"/>
    <property type="evidence" value="ECO:0007669"/>
    <property type="project" value="InterPro"/>
</dbReference>
<dbReference type="PROSITE" id="PS50902">
    <property type="entry name" value="FLAVODOXIN_LIKE"/>
    <property type="match status" value="1"/>
</dbReference>
<dbReference type="GO" id="GO:0016491">
    <property type="term" value="F:oxidoreductase activity"/>
    <property type="evidence" value="ECO:0007669"/>
    <property type="project" value="InterPro"/>
</dbReference>
<dbReference type="Proteomes" id="UP000244905">
    <property type="component" value="Unassembled WGS sequence"/>
</dbReference>
<dbReference type="CDD" id="cd07709">
    <property type="entry name" value="flavodiiron_proteins_MBL-fold"/>
    <property type="match status" value="1"/>
</dbReference>
<dbReference type="SUPFAM" id="SSF52218">
    <property type="entry name" value="Flavoproteins"/>
    <property type="match status" value="1"/>
</dbReference>
<sequence>MNIKEICDGIYYVGVNDRTTHRFEALWPLPDGVSYNSYIVKGSAKTALIDGVELSACDRLRENLIATIGDVAPDYLVINHMEPDHSGSVRVLRSMFPDMTIVGNAKTLEMVRGFYGIADNVMRIADGDCIDLGGLSLKFVITPMVHWPETMMTYVAERKALFTGDAFGCFGALCGAVTDSDMNTEPYFPEMYRYYSNIVGKYGMFVGKALQKVANLEMDFICPTHGPVWHEQIDRVVSIYDRLSRYEGEDGVTIVYGSMYGNTEDMAEAIASRLAERGIRNIRMHNASVSHLSYILSDIFRYKGLIVGAPTYSNTLFPPVEAVMNAVKTRELKNRVIGTFGSFTWAPQAVKRINQLMDESKLYCDEVVSVEAKQAPGADAIAECRRLADSVADRILRS</sequence>
<gene>
    <name evidence="4" type="ORF">C5O23_10160</name>
</gene>
<dbReference type="PROSITE" id="PS00201">
    <property type="entry name" value="FLAVODOXIN"/>
    <property type="match status" value="1"/>
</dbReference>
<dbReference type="Pfam" id="PF19583">
    <property type="entry name" value="ODP"/>
    <property type="match status" value="1"/>
</dbReference>
<reference evidence="5" key="1">
    <citation type="submission" date="2018-02" db="EMBL/GenBank/DDBJ databases">
        <authorList>
            <person name="Clavel T."/>
            <person name="Strowig T."/>
        </authorList>
    </citation>
    <scope>NUCLEOTIDE SEQUENCE [LARGE SCALE GENOMIC DNA]</scope>
    <source>
        <strain evidence="5">DSM 103720</strain>
    </source>
</reference>
<feature type="domain" description="Flavodoxin-like" evidence="3">
    <location>
        <begin position="252"/>
        <end position="392"/>
    </location>
</feature>
<evidence type="ECO:0000313" key="4">
    <source>
        <dbReference type="EMBL" id="PWB01285.1"/>
    </source>
</evidence>
<dbReference type="GO" id="GO:0009055">
    <property type="term" value="F:electron transfer activity"/>
    <property type="evidence" value="ECO:0007669"/>
    <property type="project" value="InterPro"/>
</dbReference>
<dbReference type="Gene3D" id="3.60.15.10">
    <property type="entry name" value="Ribonuclease Z/Hydroxyacylglutathione hydrolase-like"/>
    <property type="match status" value="1"/>
</dbReference>
<dbReference type="AlphaFoldDB" id="A0A2V1IJR9"/>
<organism evidence="4 5">
    <name type="scientific">Duncaniella muris</name>
    <dbReference type="NCBI Taxonomy" id="2094150"/>
    <lineage>
        <taxon>Bacteria</taxon>
        <taxon>Pseudomonadati</taxon>
        <taxon>Bacteroidota</taxon>
        <taxon>Bacteroidia</taxon>
        <taxon>Bacteroidales</taxon>
        <taxon>Muribaculaceae</taxon>
        <taxon>Duncaniella</taxon>
    </lineage>
</organism>
<dbReference type="Gene3D" id="3.40.50.360">
    <property type="match status" value="1"/>
</dbReference>